<dbReference type="InterPro" id="IPR050090">
    <property type="entry name" value="Tyrosine_recombinase_XerCD"/>
</dbReference>
<organism evidence="5 6">
    <name type="scientific">Bacteroides sedimenti</name>
    <dbReference type="NCBI Taxonomy" id="2136147"/>
    <lineage>
        <taxon>Bacteria</taxon>
        <taxon>Pseudomonadati</taxon>
        <taxon>Bacteroidota</taxon>
        <taxon>Bacteroidia</taxon>
        <taxon>Bacteroidales</taxon>
        <taxon>Bacteroidaceae</taxon>
        <taxon>Bacteroides</taxon>
    </lineage>
</organism>
<dbReference type="SUPFAM" id="SSF56349">
    <property type="entry name" value="DNA breaking-rejoining enzymes"/>
    <property type="match status" value="1"/>
</dbReference>
<sequence>MSVTVNVLCYKSKTLSNGENPLMIRVCKDGTKKYKSLGISINPVYWDFEKSKPKNNCPNKELINKIIANKSKEFSEQIVKLKSEDKDFTSSKLVEDVQGKVKSRTVNSLFLEQIQRLREEGRLGYMLSTQQVYNSLIRFNKHLNIYFSDIDVIWLKRYETWLRSEQLAENTIGIRFRTLRTIYNLAIEVNIVKAEYYPFKSFKVSKLHQATAKRAINKDEIFKVINYNVASCCFYKRMAVDLFTFSYLMGGINFVDIAFLTKDNLNDSRLVYVRRKTKKLIKLPLQEKAIHIIQNYHSENRKYLFPILFDSHKTDMQKRYRVHDVIADINRHLKDIGKELGIPIDLTTYVARHSFATVLKRSGVSTSIISESLGHSSEKVTQIYLDSFDNSQMKDAMRNLL</sequence>
<keyword evidence="2" id="KW-0238">DNA-binding</keyword>
<feature type="domain" description="Tyr recombinase" evidence="4">
    <location>
        <begin position="211"/>
        <end position="398"/>
    </location>
</feature>
<proteinExistence type="inferred from homology"/>
<evidence type="ECO:0000313" key="5">
    <source>
        <dbReference type="EMBL" id="BEG99828.1"/>
    </source>
</evidence>
<keyword evidence="6" id="KW-1185">Reference proteome</keyword>
<dbReference type="Pfam" id="PF00589">
    <property type="entry name" value="Phage_integrase"/>
    <property type="match status" value="1"/>
</dbReference>
<dbReference type="PANTHER" id="PTHR30349:SF64">
    <property type="entry name" value="PROPHAGE INTEGRASE INTD-RELATED"/>
    <property type="match status" value="1"/>
</dbReference>
<dbReference type="InterPro" id="IPR011010">
    <property type="entry name" value="DNA_brk_join_enz"/>
</dbReference>
<comment type="similarity">
    <text evidence="1">Belongs to the 'phage' integrase family.</text>
</comment>
<gene>
    <name evidence="5" type="ORF">BSYN_20930</name>
</gene>
<dbReference type="RefSeq" id="WP_353330667.1">
    <property type="nucleotide sequence ID" value="NZ_AP028055.1"/>
</dbReference>
<dbReference type="EMBL" id="AP028055">
    <property type="protein sequence ID" value="BEG99828.1"/>
    <property type="molecule type" value="Genomic_DNA"/>
</dbReference>
<evidence type="ECO:0000256" key="3">
    <source>
        <dbReference type="ARBA" id="ARBA00023172"/>
    </source>
</evidence>
<dbReference type="InterPro" id="IPR035386">
    <property type="entry name" value="Arm-DNA-bind_5"/>
</dbReference>
<evidence type="ECO:0000256" key="2">
    <source>
        <dbReference type="ARBA" id="ARBA00023125"/>
    </source>
</evidence>
<reference evidence="5 6" key="1">
    <citation type="submission" date="2023-04" db="EMBL/GenBank/DDBJ databases">
        <title>Draft genome sequence of acteroides sedimenti strain YN3PY1.</title>
        <authorList>
            <person name="Yoshida N."/>
        </authorList>
    </citation>
    <scope>NUCLEOTIDE SEQUENCE [LARGE SCALE GENOMIC DNA]</scope>
    <source>
        <strain evidence="5 6">YN3PY1</strain>
    </source>
</reference>
<evidence type="ECO:0000313" key="6">
    <source>
        <dbReference type="Proteomes" id="UP001496674"/>
    </source>
</evidence>
<protein>
    <submittedName>
        <fullName evidence="5">Tyrosine recombinase</fullName>
    </submittedName>
</protein>
<dbReference type="PROSITE" id="PS51898">
    <property type="entry name" value="TYR_RECOMBINASE"/>
    <property type="match status" value="1"/>
</dbReference>
<dbReference type="Gene3D" id="1.10.443.10">
    <property type="entry name" value="Intergrase catalytic core"/>
    <property type="match status" value="1"/>
</dbReference>
<dbReference type="Gene3D" id="1.10.150.130">
    <property type="match status" value="1"/>
</dbReference>
<dbReference type="Pfam" id="PF17293">
    <property type="entry name" value="Arm-DNA-bind_5"/>
    <property type="match status" value="1"/>
</dbReference>
<evidence type="ECO:0000259" key="4">
    <source>
        <dbReference type="PROSITE" id="PS51898"/>
    </source>
</evidence>
<dbReference type="InterPro" id="IPR013762">
    <property type="entry name" value="Integrase-like_cat_sf"/>
</dbReference>
<keyword evidence="3" id="KW-0233">DNA recombination</keyword>
<dbReference type="InterPro" id="IPR002104">
    <property type="entry name" value="Integrase_catalytic"/>
</dbReference>
<name>A0ABM8IIA5_9BACE</name>
<dbReference type="Pfam" id="PF13102">
    <property type="entry name" value="Phage_int_SAM_5"/>
    <property type="match status" value="1"/>
</dbReference>
<dbReference type="InterPro" id="IPR025269">
    <property type="entry name" value="SAM-like_dom"/>
</dbReference>
<dbReference type="Proteomes" id="UP001496674">
    <property type="component" value="Chromosome"/>
</dbReference>
<dbReference type="PANTHER" id="PTHR30349">
    <property type="entry name" value="PHAGE INTEGRASE-RELATED"/>
    <property type="match status" value="1"/>
</dbReference>
<evidence type="ECO:0000256" key="1">
    <source>
        <dbReference type="ARBA" id="ARBA00008857"/>
    </source>
</evidence>
<dbReference type="InterPro" id="IPR010998">
    <property type="entry name" value="Integrase_recombinase_N"/>
</dbReference>
<dbReference type="CDD" id="cd01185">
    <property type="entry name" value="INTN1_C_like"/>
    <property type="match status" value="1"/>
</dbReference>
<accession>A0ABM8IIA5</accession>